<reference evidence="6 7" key="1">
    <citation type="journal article" date="2015" name="Nature">
        <title>rRNA introns, odd ribosomes, and small enigmatic genomes across a large radiation of phyla.</title>
        <authorList>
            <person name="Brown C.T."/>
            <person name="Hug L.A."/>
            <person name="Thomas B.C."/>
            <person name="Sharon I."/>
            <person name="Castelle C.J."/>
            <person name="Singh A."/>
            <person name="Wilkins M.J."/>
            <person name="Williams K.H."/>
            <person name="Banfield J.F."/>
        </authorList>
    </citation>
    <scope>NUCLEOTIDE SEQUENCE [LARGE SCALE GENOMIC DNA]</scope>
</reference>
<organism evidence="6 7">
    <name type="scientific">Candidatus Magasanikbacteria bacterium GW2011_GWC2_41_17</name>
    <dbReference type="NCBI Taxonomy" id="1619048"/>
    <lineage>
        <taxon>Bacteria</taxon>
        <taxon>Candidatus Magasanikiibacteriota</taxon>
    </lineage>
</organism>
<feature type="transmembrane region" description="Helical" evidence="5">
    <location>
        <begin position="41"/>
        <end position="66"/>
    </location>
</feature>
<dbReference type="STRING" id="1619048.UU49_C0025G0004"/>
<proteinExistence type="predicted"/>
<keyword evidence="2 5" id="KW-0812">Transmembrane</keyword>
<evidence type="ECO:0000256" key="1">
    <source>
        <dbReference type="ARBA" id="ARBA00004127"/>
    </source>
</evidence>
<dbReference type="InterPro" id="IPR008217">
    <property type="entry name" value="Ccc1_fam"/>
</dbReference>
<sequence>MLKLFKLKTEKYIKDIILGANDGIITTFAVVAGVAGASLSINIILILGVANLFADGISMGASSYLGSKSEHIVKSKNNSHKSDTTPIKSGFINFTAFVIAGSIPLIPYLLGLNSFALSIIFTVIAFALLGSARTFITDEKWYIGMLEIVLIGSVAAFVSYLIGFFLKFLLS</sequence>
<dbReference type="Proteomes" id="UP000034108">
    <property type="component" value="Unassembled WGS sequence"/>
</dbReference>
<evidence type="ECO:0000313" key="6">
    <source>
        <dbReference type="EMBL" id="KKR97714.1"/>
    </source>
</evidence>
<evidence type="ECO:0008006" key="8">
    <source>
        <dbReference type="Google" id="ProtNLM"/>
    </source>
</evidence>
<dbReference type="EMBL" id="LCAV01000025">
    <property type="protein sequence ID" value="KKR97714.1"/>
    <property type="molecule type" value="Genomic_DNA"/>
</dbReference>
<keyword evidence="4 5" id="KW-0472">Membrane</keyword>
<evidence type="ECO:0000256" key="3">
    <source>
        <dbReference type="ARBA" id="ARBA00022989"/>
    </source>
</evidence>
<feature type="transmembrane region" description="Helical" evidence="5">
    <location>
        <begin position="115"/>
        <end position="136"/>
    </location>
</feature>
<protein>
    <recommendedName>
        <fullName evidence="8">Integral membrane protein</fullName>
    </recommendedName>
</protein>
<name>A0A0G0V9X0_9BACT</name>
<feature type="transmembrane region" description="Helical" evidence="5">
    <location>
        <begin position="148"/>
        <end position="170"/>
    </location>
</feature>
<comment type="caution">
    <text evidence="6">The sequence shown here is derived from an EMBL/GenBank/DDBJ whole genome shotgun (WGS) entry which is preliminary data.</text>
</comment>
<accession>A0A0G0V9X0</accession>
<feature type="transmembrane region" description="Helical" evidence="5">
    <location>
        <begin position="87"/>
        <end position="109"/>
    </location>
</feature>
<dbReference type="Pfam" id="PF01988">
    <property type="entry name" value="VIT1"/>
    <property type="match status" value="2"/>
</dbReference>
<dbReference type="GO" id="GO:0005384">
    <property type="term" value="F:manganese ion transmembrane transporter activity"/>
    <property type="evidence" value="ECO:0007669"/>
    <property type="project" value="InterPro"/>
</dbReference>
<comment type="subcellular location">
    <subcellularLocation>
        <location evidence="1">Endomembrane system</location>
        <topology evidence="1">Multi-pass membrane protein</topology>
    </subcellularLocation>
</comment>
<dbReference type="PANTHER" id="PTHR31851">
    <property type="entry name" value="FE(2+)/MN(2+) TRANSPORTER PCL1"/>
    <property type="match status" value="1"/>
</dbReference>
<evidence type="ECO:0000256" key="2">
    <source>
        <dbReference type="ARBA" id="ARBA00022692"/>
    </source>
</evidence>
<feature type="transmembrane region" description="Helical" evidence="5">
    <location>
        <begin position="12"/>
        <end position="35"/>
    </location>
</feature>
<evidence type="ECO:0000313" key="7">
    <source>
        <dbReference type="Proteomes" id="UP000034108"/>
    </source>
</evidence>
<keyword evidence="3 5" id="KW-1133">Transmembrane helix</keyword>
<dbReference type="GO" id="GO:0030026">
    <property type="term" value="P:intracellular manganese ion homeostasis"/>
    <property type="evidence" value="ECO:0007669"/>
    <property type="project" value="InterPro"/>
</dbReference>
<evidence type="ECO:0000256" key="5">
    <source>
        <dbReference type="SAM" id="Phobius"/>
    </source>
</evidence>
<gene>
    <name evidence="6" type="ORF">UU49_C0025G0004</name>
</gene>
<dbReference type="GO" id="GO:0012505">
    <property type="term" value="C:endomembrane system"/>
    <property type="evidence" value="ECO:0007669"/>
    <property type="project" value="UniProtKB-SubCell"/>
</dbReference>
<evidence type="ECO:0000256" key="4">
    <source>
        <dbReference type="ARBA" id="ARBA00023136"/>
    </source>
</evidence>
<dbReference type="AlphaFoldDB" id="A0A0G0V9X0"/>